<protein>
    <recommendedName>
        <fullName evidence="3">Hvp 28 VSH-1 tail protein</fullName>
    </recommendedName>
</protein>
<dbReference type="Proteomes" id="UP000043763">
    <property type="component" value="Unassembled WGS sequence"/>
</dbReference>
<reference evidence="2" key="1">
    <citation type="submission" date="2015-04" db="EMBL/GenBank/DDBJ databases">
        <authorList>
            <person name="Mushtaq Mamoona"/>
        </authorList>
    </citation>
    <scope>NUCLEOTIDE SEQUENCE [LARGE SCALE GENOMIC DNA]</scope>
    <source>
        <strain evidence="2">AN4859/03</strain>
    </source>
</reference>
<dbReference type="RefSeq" id="WP_048596064.1">
    <property type="nucleotide sequence ID" value="NZ_CVLB01000003.1"/>
</dbReference>
<dbReference type="OrthoDB" id="307908at2"/>
<evidence type="ECO:0008006" key="3">
    <source>
        <dbReference type="Google" id="ProtNLM"/>
    </source>
</evidence>
<evidence type="ECO:0000313" key="2">
    <source>
        <dbReference type="Proteomes" id="UP000043763"/>
    </source>
</evidence>
<keyword evidence="2" id="KW-1185">Reference proteome</keyword>
<proteinExistence type="predicted"/>
<evidence type="ECO:0000313" key="1">
    <source>
        <dbReference type="EMBL" id="CRF35503.1"/>
    </source>
</evidence>
<gene>
    <name evidence="1" type="ORF">BRSU_2699</name>
</gene>
<name>A0A0G4KAV3_9SPIR</name>
<accession>A0A0G4KAV3</accession>
<dbReference type="EMBL" id="CVLB01000003">
    <property type="protein sequence ID" value="CRF35503.1"/>
    <property type="molecule type" value="Genomic_DNA"/>
</dbReference>
<organism evidence="1 2">
    <name type="scientific">Brachyspira suanatina</name>
    <dbReference type="NCBI Taxonomy" id="381802"/>
    <lineage>
        <taxon>Bacteria</taxon>
        <taxon>Pseudomonadati</taxon>
        <taxon>Spirochaetota</taxon>
        <taxon>Spirochaetia</taxon>
        <taxon>Brachyspirales</taxon>
        <taxon>Brachyspiraceae</taxon>
        <taxon>Brachyspira</taxon>
    </lineage>
</organism>
<dbReference type="AlphaFoldDB" id="A0A0G4KAV3"/>
<sequence length="199" mass="23651">MLFIVYDKNTYKVKNVVTALKKEDISIKENESIFYNGNIKDYSQTDIRSYNEDGTVKSLEQQLKEKIITLEENQIIKDNQVYTLDKNYEDDYIIMIEKELEKLDERQKIVTTENGEKYITQKTYEELFKENLITAEEYNQYVIQIRQGQYQTNLDGERAELLESVLSNLASQNLLTEEQKSQLESLQTKRQEIKQEYPK</sequence>